<accession>A0A0H4TRC2</accession>
<feature type="transmembrane region" description="Helical" evidence="1">
    <location>
        <begin position="7"/>
        <end position="26"/>
    </location>
</feature>
<evidence type="ECO:0000256" key="1">
    <source>
        <dbReference type="SAM" id="Phobius"/>
    </source>
</evidence>
<name>A0A0H4TRC2_9ARCH</name>
<keyword evidence="1" id="KW-1133">Transmembrane helix</keyword>
<keyword evidence="1" id="KW-0472">Membrane</keyword>
<dbReference type="EMBL" id="KT007010">
    <property type="protein sequence ID" value="AKQ03339.1"/>
    <property type="molecule type" value="Genomic_DNA"/>
</dbReference>
<dbReference type="AlphaFoldDB" id="A0A0H4TRC2"/>
<evidence type="ECO:0000313" key="2">
    <source>
        <dbReference type="EMBL" id="AKQ03339.1"/>
    </source>
</evidence>
<organism evidence="2">
    <name type="scientific">uncultured archaeon Rifle_16ft_4_minimus_37913</name>
    <dbReference type="NCBI Taxonomy" id="1665152"/>
    <lineage>
        <taxon>Archaea</taxon>
        <taxon>environmental samples</taxon>
    </lineage>
</organism>
<reference evidence="2" key="1">
    <citation type="journal article" date="2015" name="ISME J.">
        <title>Aquifer environment selects for microbial species cohorts in sediment and groundwater.</title>
        <authorList>
            <person name="Hug L.A."/>
            <person name="Thomas B.C."/>
            <person name="Brown C.T."/>
            <person name="Frischkorn K.R."/>
            <person name="Williams K.H."/>
            <person name="Tringe S.G."/>
            <person name="Banfield J.F."/>
        </authorList>
    </citation>
    <scope>NUCLEOTIDE SEQUENCE</scope>
</reference>
<protein>
    <submittedName>
        <fullName evidence="2">Nonfunctional Kazal-type serine protease inhibitor domain protein</fullName>
    </submittedName>
</protein>
<keyword evidence="1" id="KW-0812">Transmembrane</keyword>
<sequence>MRNKTNSLIYILIFVLLIAIILYYTISFSQNNIQIPDETHGKTFCKPEDRNAEICTEIYQPVCGWFDPAKIQCIRYPCAVIFGNPCSACMDENVLYYTEGECPE</sequence>
<proteinExistence type="predicted"/>